<accession>A0ABW3CMR4</accession>
<keyword evidence="2" id="KW-1185">Reference proteome</keyword>
<dbReference type="EMBL" id="JBHTIR010003361">
    <property type="protein sequence ID" value="MFD0855082.1"/>
    <property type="molecule type" value="Genomic_DNA"/>
</dbReference>
<evidence type="ECO:0000313" key="2">
    <source>
        <dbReference type="Proteomes" id="UP001597083"/>
    </source>
</evidence>
<sequence length="65" mass="7017">VYRQVAGGGGGFGDPRRRPVDKVAEEVRFGLVSVQAARDAYGVVVDTDGRIDRAATEDLRKKGQQ</sequence>
<reference evidence="2" key="1">
    <citation type="journal article" date="2019" name="Int. J. Syst. Evol. Microbiol.">
        <title>The Global Catalogue of Microorganisms (GCM) 10K type strain sequencing project: providing services to taxonomists for standard genome sequencing and annotation.</title>
        <authorList>
            <consortium name="The Broad Institute Genomics Platform"/>
            <consortium name="The Broad Institute Genome Sequencing Center for Infectious Disease"/>
            <person name="Wu L."/>
            <person name="Ma J."/>
        </authorList>
    </citation>
    <scope>NUCLEOTIDE SEQUENCE [LARGE SCALE GENOMIC DNA]</scope>
    <source>
        <strain evidence="2">JCM 31696</strain>
    </source>
</reference>
<proteinExistence type="predicted"/>
<organism evidence="1 2">
    <name type="scientific">Actinomadura adrarensis</name>
    <dbReference type="NCBI Taxonomy" id="1819600"/>
    <lineage>
        <taxon>Bacteria</taxon>
        <taxon>Bacillati</taxon>
        <taxon>Actinomycetota</taxon>
        <taxon>Actinomycetes</taxon>
        <taxon>Streptosporangiales</taxon>
        <taxon>Thermomonosporaceae</taxon>
        <taxon>Actinomadura</taxon>
    </lineage>
</organism>
<evidence type="ECO:0000313" key="1">
    <source>
        <dbReference type="EMBL" id="MFD0855082.1"/>
    </source>
</evidence>
<comment type="caution">
    <text evidence="1">The sequence shown here is derived from an EMBL/GenBank/DDBJ whole genome shotgun (WGS) entry which is preliminary data.</text>
</comment>
<gene>
    <name evidence="1" type="ORF">ACFQ07_22770</name>
</gene>
<feature type="non-terminal residue" evidence="1">
    <location>
        <position position="1"/>
    </location>
</feature>
<name>A0ABW3CMR4_9ACTN</name>
<protein>
    <recommendedName>
        <fullName evidence="3">Hydantoinase B/oxoprolinase family protein</fullName>
    </recommendedName>
</protein>
<evidence type="ECO:0008006" key="3">
    <source>
        <dbReference type="Google" id="ProtNLM"/>
    </source>
</evidence>
<dbReference type="Proteomes" id="UP001597083">
    <property type="component" value="Unassembled WGS sequence"/>
</dbReference>